<evidence type="ECO:0000313" key="6">
    <source>
        <dbReference type="Proteomes" id="UP000468650"/>
    </source>
</evidence>
<feature type="region of interest" description="Disordered" evidence="2">
    <location>
        <begin position="344"/>
        <end position="373"/>
    </location>
</feature>
<comment type="caution">
    <text evidence="5">The sequence shown here is derived from an EMBL/GenBank/DDBJ whole genome shotgun (WGS) entry which is preliminary data.</text>
</comment>
<dbReference type="Pfam" id="PF18962">
    <property type="entry name" value="Por_Secre_tail"/>
    <property type="match status" value="1"/>
</dbReference>
<evidence type="ECO:0000259" key="4">
    <source>
        <dbReference type="Pfam" id="PF18962"/>
    </source>
</evidence>
<dbReference type="Proteomes" id="UP000468650">
    <property type="component" value="Unassembled WGS sequence"/>
</dbReference>
<dbReference type="OrthoDB" id="1465676at2"/>
<dbReference type="RefSeq" id="WP_151666195.1">
    <property type="nucleotide sequence ID" value="NZ_WBVO01000001.1"/>
</dbReference>
<dbReference type="InterPro" id="IPR026444">
    <property type="entry name" value="Secre_tail"/>
</dbReference>
<evidence type="ECO:0000256" key="3">
    <source>
        <dbReference type="SAM" id="SignalP"/>
    </source>
</evidence>
<dbReference type="NCBIfam" id="TIGR04183">
    <property type="entry name" value="Por_Secre_tail"/>
    <property type="match status" value="1"/>
</dbReference>
<name>A0A6N6RM24_9FLAO</name>
<feature type="signal peptide" evidence="3">
    <location>
        <begin position="1"/>
        <end position="21"/>
    </location>
</feature>
<reference evidence="5 6" key="1">
    <citation type="submission" date="2019-09" db="EMBL/GenBank/DDBJ databases">
        <title>Genomes of family Cryomorphaceae.</title>
        <authorList>
            <person name="Bowman J.P."/>
        </authorList>
    </citation>
    <scope>NUCLEOTIDE SEQUENCE [LARGE SCALE GENOMIC DNA]</scope>
    <source>
        <strain evidence="5 6">LMG 25704</strain>
    </source>
</reference>
<gene>
    <name evidence="5" type="ORF">F8C67_02420</name>
</gene>
<keyword evidence="1 3" id="KW-0732">Signal</keyword>
<protein>
    <submittedName>
        <fullName evidence="5">T9SS type A sorting domain-containing protein</fullName>
    </submittedName>
</protein>
<evidence type="ECO:0000313" key="5">
    <source>
        <dbReference type="EMBL" id="KAB2814616.1"/>
    </source>
</evidence>
<accession>A0A6N6RM24</accession>
<feature type="domain" description="Secretion system C-terminal sorting" evidence="4">
    <location>
        <begin position="617"/>
        <end position="691"/>
    </location>
</feature>
<dbReference type="AlphaFoldDB" id="A0A6N6RM24"/>
<feature type="chain" id="PRO_5027062744" evidence="3">
    <location>
        <begin position="22"/>
        <end position="695"/>
    </location>
</feature>
<evidence type="ECO:0000256" key="1">
    <source>
        <dbReference type="ARBA" id="ARBA00022729"/>
    </source>
</evidence>
<keyword evidence="6" id="KW-1185">Reference proteome</keyword>
<organism evidence="5 6">
    <name type="scientific">Phaeocystidibacter luteus</name>
    <dbReference type="NCBI Taxonomy" id="911197"/>
    <lineage>
        <taxon>Bacteria</taxon>
        <taxon>Pseudomonadati</taxon>
        <taxon>Bacteroidota</taxon>
        <taxon>Flavobacteriia</taxon>
        <taxon>Flavobacteriales</taxon>
        <taxon>Phaeocystidibacteraceae</taxon>
        <taxon>Phaeocystidibacter</taxon>
    </lineage>
</organism>
<evidence type="ECO:0000256" key="2">
    <source>
        <dbReference type="SAM" id="MobiDB-lite"/>
    </source>
</evidence>
<proteinExistence type="predicted"/>
<dbReference type="EMBL" id="WBVO01000001">
    <property type="protein sequence ID" value="KAB2814616.1"/>
    <property type="molecule type" value="Genomic_DNA"/>
</dbReference>
<sequence length="695" mass="77093">MKKFYATLIGTCIGLSLFAQVSVQSTSFNVQRTDDFTPREIEPSFNARVTSLEAPDAMHWRSQLNEIKKEAALRFTDVNPLPDFKRTAPQPILGWGTEMYRVFTTIGTTGPLYAGIPNDNALAISNGGMMLGAVNSFLWAYDIPNDTVHIVNSYVNLDNVGPDAGNDRGFDPKLMYDEDADRFILVFLKNNLPSNSKIAVCFSSTNDPNDPWYTYILPGNPLNNNRWTDFPAMSITEDHLYITGNLIIPNVSWQVGFDGSIIWQLDKKAGFAGDTVMPNRLHHDIKFGNRFIRNLHCVKGYDGEIDTAYFLSNRNFDIQNDSIFVLSLHSDLNEPEDLRIRVRQSDTPYGVPPNGRQQDTDPNDPTDGLQTNDGRVLGAIRMPNGNIEFVSTTRNFTNQRAAIYHGTIHQPGSAQSSITANVIGDAVRDYGYPNLTWTGNEECDGEMIIGFNHTSPTHFAGMSAIYYSNDGDYSDVLQIKAGEGYVQRLTGGDRWGDYFGIQTQYNRPGKVYVAGFMGTSTRSNTAYFAELTSPDSTKLEVALVHNPSNRRCSQTVDITPSGGVTPYTITVNGQTSSGTETACGGDTLLVNIVDDRGCELVREYVVPFEVPNQAMTYPNPTTGFVGVVFESPREGNILARISDINGKEMILIEDSRITSGKHYLEFDLATLSSGVYILEVIMDEEAIYTERIVKN</sequence>